<name>A0A226WMT2_CABSO</name>
<gene>
    <name evidence="2" type="ORF">BSU04_41910</name>
</gene>
<organism evidence="2 3">
    <name type="scientific">Caballeronia sordidicola</name>
    <name type="common">Burkholderia sordidicola</name>
    <dbReference type="NCBI Taxonomy" id="196367"/>
    <lineage>
        <taxon>Bacteria</taxon>
        <taxon>Pseudomonadati</taxon>
        <taxon>Pseudomonadota</taxon>
        <taxon>Betaproteobacteria</taxon>
        <taxon>Burkholderiales</taxon>
        <taxon>Burkholderiaceae</taxon>
        <taxon>Caballeronia</taxon>
    </lineage>
</organism>
<dbReference type="InterPro" id="IPR027417">
    <property type="entry name" value="P-loop_NTPase"/>
</dbReference>
<feature type="domain" description="AAA+ ATPase" evidence="1">
    <location>
        <begin position="18"/>
        <end position="166"/>
    </location>
</feature>
<evidence type="ECO:0000259" key="1">
    <source>
        <dbReference type="SMART" id="SM00382"/>
    </source>
</evidence>
<proteinExistence type="predicted"/>
<dbReference type="SMART" id="SM00382">
    <property type="entry name" value="AAA"/>
    <property type="match status" value="1"/>
</dbReference>
<dbReference type="OrthoDB" id="9808317at2"/>
<dbReference type="CDD" id="cd00009">
    <property type="entry name" value="AAA"/>
    <property type="match status" value="1"/>
</dbReference>
<dbReference type="Proteomes" id="UP000214720">
    <property type="component" value="Unassembled WGS sequence"/>
</dbReference>
<reference evidence="3" key="1">
    <citation type="submission" date="2017-01" db="EMBL/GenBank/DDBJ databases">
        <title>Genome Analysis of Deinococcus marmoris KOPRI26562.</title>
        <authorList>
            <person name="Kim J.H."/>
            <person name="Oh H.-M."/>
        </authorList>
    </citation>
    <scope>NUCLEOTIDE SEQUENCE [LARGE SCALE GENOMIC DNA]</scope>
    <source>
        <strain evidence="3">PAMC 26633</strain>
    </source>
</reference>
<protein>
    <submittedName>
        <fullName evidence="2">MoxR-like ATPase</fullName>
    </submittedName>
</protein>
<evidence type="ECO:0000313" key="3">
    <source>
        <dbReference type="Proteomes" id="UP000214720"/>
    </source>
</evidence>
<comment type="caution">
    <text evidence="2">The sequence shown here is derived from an EMBL/GenBank/DDBJ whole genome shotgun (WGS) entry which is preliminary data.</text>
</comment>
<evidence type="ECO:0000313" key="2">
    <source>
        <dbReference type="EMBL" id="OXC72486.1"/>
    </source>
</evidence>
<sequence>MQVTSSQLFELLSLYVPKRLPVLITGRPGIGKSDIVEQVAQATDHELLISHPVVEDPTDSKGLPFPSPSPDGLTAKFLPFGDLERALSARRPLIWFLDDLGQASPAVQAAKMQLLLARRIGEHVLPSNVTFLAATNRRTDNAGVTGILDPVISRFATVVELTPTIADWTTWAVKAGIPPALIAFLRFRPDLLSVQKTTRDIENTPSPRSWGFVAKTMDVVPKSLEHISFAGSVGDGAGTELVSFLQIFRELPSPDAILLNPDTVAIPENLAALYAISASLAAHATEANFDRLMVYVDRMIAGDLSEFAALLVRDALRRTPTIANSYAFINAQGGPLGKIIRGE</sequence>
<dbReference type="EMBL" id="MTHB01000276">
    <property type="protein sequence ID" value="OXC72486.1"/>
    <property type="molecule type" value="Genomic_DNA"/>
</dbReference>
<dbReference type="SUPFAM" id="SSF52540">
    <property type="entry name" value="P-loop containing nucleoside triphosphate hydrolases"/>
    <property type="match status" value="1"/>
</dbReference>
<dbReference type="InterPro" id="IPR003593">
    <property type="entry name" value="AAA+_ATPase"/>
</dbReference>
<dbReference type="AlphaFoldDB" id="A0A226WMT2"/>
<dbReference type="Gene3D" id="3.40.50.300">
    <property type="entry name" value="P-loop containing nucleotide triphosphate hydrolases"/>
    <property type="match status" value="1"/>
</dbReference>
<accession>A0A226WMT2</accession>
<dbReference type="RefSeq" id="WP_089165734.1">
    <property type="nucleotide sequence ID" value="NZ_MTHB01000276.1"/>
</dbReference>